<dbReference type="AlphaFoldDB" id="A0AAV7XU73"/>
<organism evidence="2 3">
    <name type="scientific">Megalurothrips usitatus</name>
    <name type="common">bean blossom thrips</name>
    <dbReference type="NCBI Taxonomy" id="439358"/>
    <lineage>
        <taxon>Eukaryota</taxon>
        <taxon>Metazoa</taxon>
        <taxon>Ecdysozoa</taxon>
        <taxon>Arthropoda</taxon>
        <taxon>Hexapoda</taxon>
        <taxon>Insecta</taxon>
        <taxon>Pterygota</taxon>
        <taxon>Neoptera</taxon>
        <taxon>Paraneoptera</taxon>
        <taxon>Thysanoptera</taxon>
        <taxon>Terebrantia</taxon>
        <taxon>Thripoidea</taxon>
        <taxon>Thripidae</taxon>
        <taxon>Megalurothrips</taxon>
    </lineage>
</organism>
<proteinExistence type="predicted"/>
<comment type="caution">
    <text evidence="2">The sequence shown here is derived from an EMBL/GenBank/DDBJ whole genome shotgun (WGS) entry which is preliminary data.</text>
</comment>
<evidence type="ECO:0000313" key="2">
    <source>
        <dbReference type="EMBL" id="KAJ1529984.1"/>
    </source>
</evidence>
<evidence type="ECO:0000313" key="3">
    <source>
        <dbReference type="Proteomes" id="UP001075354"/>
    </source>
</evidence>
<gene>
    <name evidence="2" type="ORF">ONE63_006712</name>
</gene>
<accession>A0AAV7XU73</accession>
<keyword evidence="3" id="KW-1185">Reference proteome</keyword>
<dbReference type="Proteomes" id="UP001075354">
    <property type="component" value="Chromosome 3"/>
</dbReference>
<dbReference type="EMBL" id="JAPTSV010000003">
    <property type="protein sequence ID" value="KAJ1529984.1"/>
    <property type="molecule type" value="Genomic_DNA"/>
</dbReference>
<protein>
    <submittedName>
        <fullName evidence="2">Uncharacterized protein</fullName>
    </submittedName>
</protein>
<reference evidence="2" key="1">
    <citation type="submission" date="2022-12" db="EMBL/GenBank/DDBJ databases">
        <title>Chromosome-level genome assembly of the bean flower thrips Megalurothrips usitatus.</title>
        <authorList>
            <person name="Ma L."/>
            <person name="Liu Q."/>
            <person name="Li H."/>
            <person name="Cai W."/>
        </authorList>
    </citation>
    <scope>NUCLEOTIDE SEQUENCE</scope>
    <source>
        <strain evidence="2">Cailab_2022a</strain>
    </source>
</reference>
<evidence type="ECO:0000256" key="1">
    <source>
        <dbReference type="SAM" id="MobiDB-lite"/>
    </source>
</evidence>
<sequence length="297" mass="33859">MFICSVCEQPSRSVEGDNVDDSNDSNDSNDNDSVNNYFINDNDVMNNENPRFTLENFVNNLYSDVQLFLAQLYCIPGVSRQLVDEIVNGTSELLAGSISNLKDNVFHFISSFQDVPENYAVNILKLENMFSTLEKPFQFMNTEHQRFRSLSESGCFIRLVRFEMGNVDTYEKSHNGGLELVQKTIYGQMIPIRHALKAFLKLNGMFHSIREYVDRLGNDDRVSNFVQGTLWRELGLPFNQEGKFVLPLHLEYDDYEPDNAIGSHHTAHSLGALCATIPCPPPELQSQLDNMFTLTIF</sequence>
<name>A0AAV7XU73_9NEOP</name>
<feature type="region of interest" description="Disordered" evidence="1">
    <location>
        <begin position="9"/>
        <end position="33"/>
    </location>
</feature>
<feature type="compositionally biased region" description="Acidic residues" evidence="1">
    <location>
        <begin position="17"/>
        <end position="30"/>
    </location>
</feature>